<dbReference type="EMBL" id="KQ090820">
    <property type="protein sequence ID" value="KMS94821.1"/>
    <property type="molecule type" value="Genomic_DNA"/>
</dbReference>
<dbReference type="Gramene" id="KMS94821">
    <property type="protein sequence ID" value="KMS94821"/>
    <property type="gene ID" value="BVRB_015010"/>
</dbReference>
<sequence>MTMYIQLAGCQWHVSANATPRSSQLANWMQAKAFGETRSPISFPLLRRAAKVVLKLIQVKQHSPLSSICYRALFCSGFGGPRSDFANEVRDTIRDVLEELEKSNLADCFPSCKK</sequence>
<dbReference type="AlphaFoldDB" id="A0A0J8B1F1"/>
<dbReference type="OrthoDB" id="2789670at2759"/>
<proteinExistence type="predicted"/>
<gene>
    <name evidence="1" type="ORF">BVRB_015010</name>
</gene>
<reference evidence="1 2" key="1">
    <citation type="journal article" date="2014" name="Nature">
        <title>The genome of the recently domesticated crop plant sugar beet (Beta vulgaris).</title>
        <authorList>
            <person name="Dohm J.C."/>
            <person name="Minoche A.E."/>
            <person name="Holtgrawe D."/>
            <person name="Capella-Gutierrez S."/>
            <person name="Zakrzewski F."/>
            <person name="Tafer H."/>
            <person name="Rupp O."/>
            <person name="Sorensen T.R."/>
            <person name="Stracke R."/>
            <person name="Reinhardt R."/>
            <person name="Goesmann A."/>
            <person name="Kraft T."/>
            <person name="Schulz B."/>
            <person name="Stadler P.F."/>
            <person name="Schmidt T."/>
            <person name="Gabaldon T."/>
            <person name="Lehrach H."/>
            <person name="Weisshaar B."/>
            <person name="Himmelbauer H."/>
        </authorList>
    </citation>
    <scope>NUCLEOTIDE SEQUENCE [LARGE SCALE GENOMIC DNA]</scope>
    <source>
        <tissue evidence="1">Taproot</tissue>
    </source>
</reference>
<evidence type="ECO:0000313" key="2">
    <source>
        <dbReference type="Proteomes" id="UP000035740"/>
    </source>
</evidence>
<evidence type="ECO:0000313" key="1">
    <source>
        <dbReference type="EMBL" id="KMS94821.1"/>
    </source>
</evidence>
<name>A0A0J8B1F1_BETVV</name>
<accession>A0A0J8B1F1</accession>
<organism evidence="1 2">
    <name type="scientific">Beta vulgaris subsp. vulgaris</name>
    <name type="common">Beet</name>
    <dbReference type="NCBI Taxonomy" id="3555"/>
    <lineage>
        <taxon>Eukaryota</taxon>
        <taxon>Viridiplantae</taxon>
        <taxon>Streptophyta</taxon>
        <taxon>Embryophyta</taxon>
        <taxon>Tracheophyta</taxon>
        <taxon>Spermatophyta</taxon>
        <taxon>Magnoliopsida</taxon>
        <taxon>eudicotyledons</taxon>
        <taxon>Gunneridae</taxon>
        <taxon>Pentapetalae</taxon>
        <taxon>Caryophyllales</taxon>
        <taxon>Chenopodiaceae</taxon>
        <taxon>Betoideae</taxon>
        <taxon>Beta</taxon>
    </lineage>
</organism>
<protein>
    <submittedName>
        <fullName evidence="1">Uncharacterized protein</fullName>
    </submittedName>
</protein>
<dbReference type="Proteomes" id="UP000035740">
    <property type="component" value="Unassembled WGS sequence"/>
</dbReference>
<keyword evidence="2" id="KW-1185">Reference proteome</keyword>